<dbReference type="PANTHER" id="PTHR43808:SF9">
    <property type="entry name" value="BLL0789 PROTEIN"/>
    <property type="match status" value="1"/>
</dbReference>
<name>A0ABP8B197_9ACTN</name>
<dbReference type="Pfam" id="PF07687">
    <property type="entry name" value="M20_dimer"/>
    <property type="match status" value="1"/>
</dbReference>
<proteinExistence type="predicted"/>
<organism evidence="5 6">
    <name type="scientific">Streptosporangium oxazolinicum</name>
    <dbReference type="NCBI Taxonomy" id="909287"/>
    <lineage>
        <taxon>Bacteria</taxon>
        <taxon>Bacillati</taxon>
        <taxon>Actinomycetota</taxon>
        <taxon>Actinomycetes</taxon>
        <taxon>Streptosporangiales</taxon>
        <taxon>Streptosporangiaceae</taxon>
        <taxon>Streptosporangium</taxon>
    </lineage>
</organism>
<evidence type="ECO:0000256" key="1">
    <source>
        <dbReference type="ARBA" id="ARBA00022723"/>
    </source>
</evidence>
<dbReference type="Pfam" id="PF01546">
    <property type="entry name" value="Peptidase_M20"/>
    <property type="match status" value="1"/>
</dbReference>
<evidence type="ECO:0000256" key="2">
    <source>
        <dbReference type="ARBA" id="ARBA00022801"/>
    </source>
</evidence>
<dbReference type="InterPro" id="IPR036264">
    <property type="entry name" value="Bact_exopeptidase_dim_dom"/>
</dbReference>
<keyword evidence="6" id="KW-1185">Reference proteome</keyword>
<sequence length="481" mass="49434">MWDTLCQVNPADSGTPRCHTVAITRIGGEATTVNLDVMLEDLRELVVCESFSADHRAVARSARVVADQGHRRLGVRAETIVIGGVTHLRWTFGTPRVLLLGHHDTVWPIGSLLARPWSVADGIARGPGVFDMKAGLVQMFHALAALPSPDGVCVLVTGDEEVGSPTSRALVEESARGCAAAFVLEASAEGGALKIARKGTSMYEVVVHGRGSHAGLAPGSGANAGVELAHQILAVTGIADRVNDGRTDGHRADGQASDNRAGSERTPGHRIDGQTNTVRADGDRTNSGQAHGHRASDGQADSDRTDGDRTSDGQAHRHRTDGGRGAPEHLGPVTVTPTVLSAGTTANTVPALARLSVDARVPTLATQRRVDELMRALSPRIAGTRLEITGGPNRPPLEHASSAALFALARQVAAGLGLAPLTGVGVGGASDGNFTAGAGCPTLDGLGAVGGGAHADDEHVVVAEMPGRTALLTGLIRAVLA</sequence>
<dbReference type="SUPFAM" id="SSF55031">
    <property type="entry name" value="Bacterial exopeptidase dimerisation domain"/>
    <property type="match status" value="2"/>
</dbReference>
<dbReference type="Gene3D" id="3.40.630.10">
    <property type="entry name" value="Zn peptidases"/>
    <property type="match status" value="2"/>
</dbReference>
<keyword evidence="2" id="KW-0378">Hydrolase</keyword>
<gene>
    <name evidence="5" type="ORF">GCM10022252_41970</name>
</gene>
<evidence type="ECO:0000256" key="3">
    <source>
        <dbReference type="SAM" id="MobiDB-lite"/>
    </source>
</evidence>
<evidence type="ECO:0000313" key="6">
    <source>
        <dbReference type="Proteomes" id="UP001501251"/>
    </source>
</evidence>
<reference evidence="6" key="1">
    <citation type="journal article" date="2019" name="Int. J. Syst. Evol. Microbiol.">
        <title>The Global Catalogue of Microorganisms (GCM) 10K type strain sequencing project: providing services to taxonomists for standard genome sequencing and annotation.</title>
        <authorList>
            <consortium name="The Broad Institute Genomics Platform"/>
            <consortium name="The Broad Institute Genome Sequencing Center for Infectious Disease"/>
            <person name="Wu L."/>
            <person name="Ma J."/>
        </authorList>
    </citation>
    <scope>NUCLEOTIDE SEQUENCE [LARGE SCALE GENOMIC DNA]</scope>
    <source>
        <strain evidence="6">JCM 17388</strain>
    </source>
</reference>
<evidence type="ECO:0000313" key="5">
    <source>
        <dbReference type="EMBL" id="GAA4195704.1"/>
    </source>
</evidence>
<dbReference type="InterPro" id="IPR011650">
    <property type="entry name" value="Peptidase_M20_dimer"/>
</dbReference>
<protein>
    <recommendedName>
        <fullName evidence="4">Peptidase M20 dimerisation domain-containing protein</fullName>
    </recommendedName>
</protein>
<dbReference type="PANTHER" id="PTHR43808">
    <property type="entry name" value="ACETYLORNITHINE DEACETYLASE"/>
    <property type="match status" value="1"/>
</dbReference>
<feature type="compositionally biased region" description="Basic and acidic residues" evidence="3">
    <location>
        <begin position="301"/>
        <end position="315"/>
    </location>
</feature>
<comment type="caution">
    <text evidence="5">The sequence shown here is derived from an EMBL/GenBank/DDBJ whole genome shotgun (WGS) entry which is preliminary data.</text>
</comment>
<keyword evidence="1" id="KW-0479">Metal-binding</keyword>
<dbReference type="Gene3D" id="3.30.70.360">
    <property type="match status" value="2"/>
</dbReference>
<feature type="region of interest" description="Disordered" evidence="3">
    <location>
        <begin position="244"/>
        <end position="332"/>
    </location>
</feature>
<feature type="compositionally biased region" description="Basic and acidic residues" evidence="3">
    <location>
        <begin position="244"/>
        <end position="253"/>
    </location>
</feature>
<feature type="domain" description="Peptidase M20 dimerisation" evidence="4">
    <location>
        <begin position="195"/>
        <end position="377"/>
    </location>
</feature>
<feature type="compositionally biased region" description="Basic and acidic residues" evidence="3">
    <location>
        <begin position="261"/>
        <end position="272"/>
    </location>
</feature>
<accession>A0ABP8B197</accession>
<dbReference type="InterPro" id="IPR002933">
    <property type="entry name" value="Peptidase_M20"/>
</dbReference>
<dbReference type="EMBL" id="BAABAQ010000007">
    <property type="protein sequence ID" value="GAA4195704.1"/>
    <property type="molecule type" value="Genomic_DNA"/>
</dbReference>
<dbReference type="InterPro" id="IPR050072">
    <property type="entry name" value="Peptidase_M20A"/>
</dbReference>
<evidence type="ECO:0000259" key="4">
    <source>
        <dbReference type="Pfam" id="PF07687"/>
    </source>
</evidence>
<dbReference type="SUPFAM" id="SSF53187">
    <property type="entry name" value="Zn-dependent exopeptidases"/>
    <property type="match status" value="1"/>
</dbReference>
<dbReference type="Proteomes" id="UP001501251">
    <property type="component" value="Unassembled WGS sequence"/>
</dbReference>